<sequence>MRHQCLTLKGQDCARTGRGMTCPPSHRAPGGHRARAHLDGTTRGIRRDQVALPMAGQRPGRRHGGGALPHHGRPGAGLHGMGHGHHRRGAVELPGRPERPAGCRHRLAAEPHHRHRRGPGGHPRHLDRRLRRHPGTSRCIRRGRPGPRVNGLRLADPAASRAVLAGVWDYQHLAPLPAVAHNVAGLADALADPRIWGLPQKHITRVEPGNVQDSFIRTVAAAAQEATDTLLVYFAGHGIPDDFSDELYLGLPGTRRGELDTALRYEFISRKLRLGAAKARHVVVILDCCFSGLAANARMSPGQRLADLAAVSSRAVFTASAETKVAMAPVGAAYTAFTGVLLGLLDGGIPGEPELLSMQTLHNHAYARLRGQQPELASRGAGSLVCIARNTRPEPAAAPPGPAPVPGAVPAQPNGLPARMPVLVRERLLGHQRRIKGLTVLGPGRSTPSWITKEIPRHALSAGEEVLAAWQWSHLYVFRRSRLLFTSRGLRTRQGDSRMMFPYTGFGNCEFSAHDWTVGASLDTPETYHALLTVSDHDQSWTSPDLGGSSATAYGLAAVLQEIRSLVTDTA</sequence>
<gene>
    <name evidence="3" type="ORF">DEJ50_27265</name>
</gene>
<dbReference type="Proteomes" id="UP000325211">
    <property type="component" value="Chromosome"/>
</dbReference>
<feature type="compositionally biased region" description="Basic residues" evidence="1">
    <location>
        <begin position="112"/>
        <end position="145"/>
    </location>
</feature>
<evidence type="ECO:0000259" key="2">
    <source>
        <dbReference type="Pfam" id="PF00656"/>
    </source>
</evidence>
<dbReference type="OrthoDB" id="3542505at2"/>
<dbReference type="GO" id="GO:0006508">
    <property type="term" value="P:proteolysis"/>
    <property type="evidence" value="ECO:0007669"/>
    <property type="project" value="InterPro"/>
</dbReference>
<dbReference type="GO" id="GO:0004197">
    <property type="term" value="F:cysteine-type endopeptidase activity"/>
    <property type="evidence" value="ECO:0007669"/>
    <property type="project" value="InterPro"/>
</dbReference>
<feature type="region of interest" description="Disordered" evidence="1">
    <location>
        <begin position="55"/>
        <end position="146"/>
    </location>
</feature>
<evidence type="ECO:0000313" key="4">
    <source>
        <dbReference type="Proteomes" id="UP000325211"/>
    </source>
</evidence>
<name>A0A5P2D7F4_STRVZ</name>
<evidence type="ECO:0000256" key="1">
    <source>
        <dbReference type="SAM" id="MobiDB-lite"/>
    </source>
</evidence>
<dbReference type="AlphaFoldDB" id="A0A5P2D7F4"/>
<organism evidence="3 4">
    <name type="scientific">Streptomyces venezuelae</name>
    <dbReference type="NCBI Taxonomy" id="54571"/>
    <lineage>
        <taxon>Bacteria</taxon>
        <taxon>Bacillati</taxon>
        <taxon>Actinomycetota</taxon>
        <taxon>Actinomycetes</taxon>
        <taxon>Kitasatosporales</taxon>
        <taxon>Streptomycetaceae</taxon>
        <taxon>Streptomyces</taxon>
    </lineage>
</organism>
<reference evidence="3 4" key="1">
    <citation type="submission" date="2018-05" db="EMBL/GenBank/DDBJ databases">
        <title>Streptomyces venezuelae.</title>
        <authorList>
            <person name="Kim W."/>
            <person name="Lee N."/>
            <person name="Cho B.-K."/>
        </authorList>
    </citation>
    <scope>NUCLEOTIDE SEQUENCE [LARGE SCALE GENOMIC DNA]</scope>
    <source>
        <strain evidence="3 4">ATCC 21782</strain>
    </source>
</reference>
<feature type="compositionally biased region" description="Basic and acidic residues" evidence="1">
    <location>
        <begin position="95"/>
        <end position="111"/>
    </location>
</feature>
<accession>A0A5P2D7F4</accession>
<dbReference type="InterPro" id="IPR011600">
    <property type="entry name" value="Pept_C14_caspase"/>
</dbReference>
<evidence type="ECO:0000313" key="3">
    <source>
        <dbReference type="EMBL" id="QES50986.1"/>
    </source>
</evidence>
<feature type="domain" description="Peptidase C14 caspase" evidence="2">
    <location>
        <begin position="161"/>
        <end position="378"/>
    </location>
</feature>
<protein>
    <recommendedName>
        <fullName evidence="2">Peptidase C14 caspase domain-containing protein</fullName>
    </recommendedName>
</protein>
<dbReference type="EMBL" id="CP029190">
    <property type="protein sequence ID" value="QES50986.1"/>
    <property type="molecule type" value="Genomic_DNA"/>
</dbReference>
<dbReference type="Pfam" id="PF00656">
    <property type="entry name" value="Peptidase_C14"/>
    <property type="match status" value="1"/>
</dbReference>
<dbReference type="Gene3D" id="3.40.50.1460">
    <property type="match status" value="1"/>
</dbReference>
<dbReference type="NCBIfam" id="NF047832">
    <property type="entry name" value="caspase_w_EACC1"/>
    <property type="match status" value="1"/>
</dbReference>
<proteinExistence type="predicted"/>